<dbReference type="SUPFAM" id="SSF55073">
    <property type="entry name" value="Nucleotide cyclase"/>
    <property type="match status" value="1"/>
</dbReference>
<keyword evidence="1" id="KW-1133">Transmembrane helix</keyword>
<feature type="domain" description="GGDEF" evidence="2">
    <location>
        <begin position="232"/>
        <end position="357"/>
    </location>
</feature>
<dbReference type="EMBL" id="CP061172">
    <property type="protein sequence ID" value="QNR65219.1"/>
    <property type="molecule type" value="Genomic_DNA"/>
</dbReference>
<feature type="transmembrane region" description="Helical" evidence="1">
    <location>
        <begin position="142"/>
        <end position="165"/>
    </location>
</feature>
<dbReference type="AlphaFoldDB" id="A0A7H0Y2B1"/>
<keyword evidence="1" id="KW-0812">Transmembrane</keyword>
<sequence>MFKDLLGVNFSAGTVFIALPLSLILLYVNHHLYLARRKRYFPITLCALVLTVSQFISLIAYVLGSTMVGEIFQKISLTSIVTLIVFLTQVQWVQKRSEKITLYCLVLIHLIFILLDFLIFSNVITIIISLLLLNQLKVNVKAAIKTSIILTILPLQAILNIVAILTKSPDIWVLSNLFLPLILLIIFATLQDRLKLLLMNSYFASVTDPLTGIFNKKHYHKQLQTELNIPDNTLYAIFCDIDNFKNLNDSEGHNKGDEILKKVASIVQEEVGPYGIAARYGGEEIVAYVNLETNEKEIKTLTENIRARVHSETIVTLSIGYAKSEPTVTYDHLVHLADTAMYYSKQNGKNRVTAYDDMKIAGNAASMVK</sequence>
<dbReference type="GO" id="GO:0052621">
    <property type="term" value="F:diguanylate cyclase activity"/>
    <property type="evidence" value="ECO:0007669"/>
    <property type="project" value="TreeGrafter"/>
</dbReference>
<feature type="transmembrane region" description="Helical" evidence="1">
    <location>
        <begin position="100"/>
        <end position="133"/>
    </location>
</feature>
<dbReference type="Pfam" id="PF00990">
    <property type="entry name" value="GGDEF"/>
    <property type="match status" value="1"/>
</dbReference>
<evidence type="ECO:0000259" key="2">
    <source>
        <dbReference type="PROSITE" id="PS50887"/>
    </source>
</evidence>
<dbReference type="InterPro" id="IPR000160">
    <property type="entry name" value="GGDEF_dom"/>
</dbReference>
<keyword evidence="1" id="KW-0472">Membrane</keyword>
<dbReference type="InterPro" id="IPR043128">
    <property type="entry name" value="Rev_trsase/Diguanyl_cyclase"/>
</dbReference>
<dbReference type="NCBIfam" id="TIGR00254">
    <property type="entry name" value="GGDEF"/>
    <property type="match status" value="1"/>
</dbReference>
<organism evidence="3 4">
    <name type="scientific">Paenibacillus peoriae</name>
    <dbReference type="NCBI Taxonomy" id="59893"/>
    <lineage>
        <taxon>Bacteria</taxon>
        <taxon>Bacillati</taxon>
        <taxon>Bacillota</taxon>
        <taxon>Bacilli</taxon>
        <taxon>Bacillales</taxon>
        <taxon>Paenibacillaceae</taxon>
        <taxon>Paenibacillus</taxon>
    </lineage>
</organism>
<feature type="transmembrane region" description="Helical" evidence="1">
    <location>
        <begin position="171"/>
        <end position="190"/>
    </location>
</feature>
<dbReference type="Gene3D" id="3.30.70.270">
    <property type="match status" value="1"/>
</dbReference>
<gene>
    <name evidence="3" type="ORF">IAQ67_14985</name>
</gene>
<dbReference type="PROSITE" id="PS50887">
    <property type="entry name" value="GGDEF"/>
    <property type="match status" value="1"/>
</dbReference>
<dbReference type="Proteomes" id="UP000516384">
    <property type="component" value="Chromosome"/>
</dbReference>
<protein>
    <submittedName>
        <fullName evidence="3">GGDEF domain-containing protein</fullName>
    </submittedName>
</protein>
<dbReference type="CDD" id="cd01949">
    <property type="entry name" value="GGDEF"/>
    <property type="match status" value="1"/>
</dbReference>
<dbReference type="InterPro" id="IPR050469">
    <property type="entry name" value="Diguanylate_Cyclase"/>
</dbReference>
<evidence type="ECO:0000256" key="1">
    <source>
        <dbReference type="SAM" id="Phobius"/>
    </source>
</evidence>
<proteinExistence type="predicted"/>
<feature type="transmembrane region" description="Helical" evidence="1">
    <location>
        <begin position="40"/>
        <end position="63"/>
    </location>
</feature>
<name>A0A7H0Y2B1_9BACL</name>
<dbReference type="InterPro" id="IPR029787">
    <property type="entry name" value="Nucleotide_cyclase"/>
</dbReference>
<evidence type="ECO:0000313" key="4">
    <source>
        <dbReference type="Proteomes" id="UP000516384"/>
    </source>
</evidence>
<feature type="transmembrane region" description="Helical" evidence="1">
    <location>
        <begin position="7"/>
        <end position="28"/>
    </location>
</feature>
<feature type="transmembrane region" description="Helical" evidence="1">
    <location>
        <begin position="75"/>
        <end position="94"/>
    </location>
</feature>
<evidence type="ECO:0000313" key="3">
    <source>
        <dbReference type="EMBL" id="QNR65219.1"/>
    </source>
</evidence>
<dbReference type="SMART" id="SM00267">
    <property type="entry name" value="GGDEF"/>
    <property type="match status" value="1"/>
</dbReference>
<dbReference type="PANTHER" id="PTHR45138:SF9">
    <property type="entry name" value="DIGUANYLATE CYCLASE DGCM-RELATED"/>
    <property type="match status" value="1"/>
</dbReference>
<accession>A0A7H0Y2B1</accession>
<dbReference type="RefSeq" id="WP_190297126.1">
    <property type="nucleotide sequence ID" value="NZ_CP061172.1"/>
</dbReference>
<dbReference type="PANTHER" id="PTHR45138">
    <property type="entry name" value="REGULATORY COMPONENTS OF SENSORY TRANSDUCTION SYSTEM"/>
    <property type="match status" value="1"/>
</dbReference>
<reference evidence="3 4" key="1">
    <citation type="submission" date="2020-09" db="EMBL/GenBank/DDBJ databases">
        <title>Characterization of Paenibacillus peoriae strain ZF390 with broad-spectrum antimicrobial activity as a potential biocontrol agent.</title>
        <authorList>
            <person name="Li L."/>
            <person name="Zhao Y."/>
            <person name="Li B."/>
            <person name="Xie X."/>
        </authorList>
    </citation>
    <scope>NUCLEOTIDE SEQUENCE [LARGE SCALE GENOMIC DNA]</scope>
    <source>
        <strain evidence="3 4">ZF390</strain>
    </source>
</reference>